<dbReference type="PANTHER" id="PTHR16821:SF2">
    <property type="entry name" value="FRATAXIN, MITOCHONDRIAL"/>
    <property type="match status" value="1"/>
</dbReference>
<accession>A0A3Q7XMN1</accession>
<keyword evidence="2" id="KW-0410">Iron transport</keyword>
<gene>
    <name evidence="5" type="primary">LOC101504575</name>
</gene>
<dbReference type="Gene3D" id="3.30.920.10">
    <property type="entry name" value="Frataxin/CyaY"/>
    <property type="match status" value="1"/>
</dbReference>
<reference evidence="4" key="1">
    <citation type="journal article" date="2013" name="Nat. Biotechnol.">
        <title>Draft genome sequence of chickpea (Cicer arietinum) provides a resource for trait improvement.</title>
        <authorList>
            <person name="Varshney R.K."/>
            <person name="Song C."/>
            <person name="Saxena R.K."/>
            <person name="Azam S."/>
            <person name="Yu S."/>
            <person name="Sharpe A.G."/>
            <person name="Cannon S."/>
            <person name="Baek J."/>
            <person name="Rosen B.D."/>
            <person name="Tar'an B."/>
            <person name="Millan T."/>
            <person name="Zhang X."/>
            <person name="Ramsay L.D."/>
            <person name="Iwata A."/>
            <person name="Wang Y."/>
            <person name="Nelson W."/>
            <person name="Farmer A.D."/>
            <person name="Gaur P.M."/>
            <person name="Soderlund C."/>
            <person name="Penmetsa R.V."/>
            <person name="Xu C."/>
            <person name="Bharti A.K."/>
            <person name="He W."/>
            <person name="Winter P."/>
            <person name="Zhao S."/>
            <person name="Hane J.K."/>
            <person name="Carrasquilla-Garcia N."/>
            <person name="Condie J.A."/>
            <person name="Upadhyaya H.D."/>
            <person name="Luo M.C."/>
            <person name="Thudi M."/>
            <person name="Gowda C.L."/>
            <person name="Singh N.P."/>
            <person name="Lichtenzveig J."/>
            <person name="Gali K.K."/>
            <person name="Rubio J."/>
            <person name="Nadarajan N."/>
            <person name="Dolezel J."/>
            <person name="Bansal K.C."/>
            <person name="Xu X."/>
            <person name="Edwards D."/>
            <person name="Zhang G."/>
            <person name="Kahl G."/>
            <person name="Gil J."/>
            <person name="Singh K.B."/>
            <person name="Datta S.K."/>
            <person name="Jackson S.A."/>
            <person name="Wang J."/>
            <person name="Cook D.R."/>
        </authorList>
    </citation>
    <scope>NUCLEOTIDE SEQUENCE [LARGE SCALE GENOMIC DNA]</scope>
    <source>
        <strain evidence="4">cv. CDC Frontier</strain>
    </source>
</reference>
<keyword evidence="3" id="KW-0408">Iron</keyword>
<dbReference type="RefSeq" id="XP_027188093.1">
    <property type="nucleotide sequence ID" value="XM_027332292.1"/>
</dbReference>
<dbReference type="GO" id="GO:0008199">
    <property type="term" value="F:ferric iron binding"/>
    <property type="evidence" value="ECO:0007669"/>
    <property type="project" value="InterPro"/>
</dbReference>
<dbReference type="OrthoDB" id="1897642at2759"/>
<evidence type="ECO:0000256" key="1">
    <source>
        <dbReference type="ARBA" id="ARBA00008183"/>
    </source>
</evidence>
<dbReference type="PROSITE" id="PS01344">
    <property type="entry name" value="FRATAXIN_1"/>
    <property type="match status" value="1"/>
</dbReference>
<dbReference type="SUPFAM" id="SSF55387">
    <property type="entry name" value="Frataxin/Nqo15-like"/>
    <property type="match status" value="1"/>
</dbReference>
<proteinExistence type="inferred from homology"/>
<dbReference type="GO" id="GO:0005739">
    <property type="term" value="C:mitochondrion"/>
    <property type="evidence" value="ECO:0007669"/>
    <property type="project" value="TreeGrafter"/>
</dbReference>
<keyword evidence="2" id="KW-0406">Ion transport</keyword>
<protein>
    <submittedName>
        <fullName evidence="5">Frataxin, mitochondrial isoform X1</fullName>
    </submittedName>
</protein>
<reference evidence="5" key="2">
    <citation type="submission" date="2025-08" db="UniProtKB">
        <authorList>
            <consortium name="RefSeq"/>
        </authorList>
    </citation>
    <scope>IDENTIFICATION</scope>
    <source>
        <tissue evidence="5">Etiolated seedlings</tissue>
    </source>
</reference>
<organism evidence="4 5">
    <name type="scientific">Cicer arietinum</name>
    <name type="common">Chickpea</name>
    <name type="synonym">Garbanzo</name>
    <dbReference type="NCBI Taxonomy" id="3827"/>
    <lineage>
        <taxon>Eukaryota</taxon>
        <taxon>Viridiplantae</taxon>
        <taxon>Streptophyta</taxon>
        <taxon>Embryophyta</taxon>
        <taxon>Tracheophyta</taxon>
        <taxon>Spermatophyta</taxon>
        <taxon>Magnoliopsida</taxon>
        <taxon>eudicotyledons</taxon>
        <taxon>Gunneridae</taxon>
        <taxon>Pentapetalae</taxon>
        <taxon>rosids</taxon>
        <taxon>fabids</taxon>
        <taxon>Fabales</taxon>
        <taxon>Fabaceae</taxon>
        <taxon>Papilionoideae</taxon>
        <taxon>50 kb inversion clade</taxon>
        <taxon>NPAAA clade</taxon>
        <taxon>Hologalegina</taxon>
        <taxon>IRL clade</taxon>
        <taxon>Cicereae</taxon>
        <taxon>Cicer</taxon>
    </lineage>
</organism>
<evidence type="ECO:0000256" key="3">
    <source>
        <dbReference type="ARBA" id="ARBA00023004"/>
    </source>
</evidence>
<sequence>MASKLLLQRRLFRFLQLSPSSFCSSSSSSIGSPCHSVKAAETLSLSTSSRSFCSQKSNLVDESHGPTPIDYRSLLEEGEFHSLADTTIHSLQEKFEDYGDSIDLDGFDIDYGNDVLTIKLGELGTYVLNKQTPNRQLWLSSPVSSTERLRHVLLPYDTATHLPSSLRFVRGTSHSSSLGVFVLGYTNRGN</sequence>
<dbReference type="GO" id="GO:0008198">
    <property type="term" value="F:ferrous iron binding"/>
    <property type="evidence" value="ECO:0007669"/>
    <property type="project" value="TreeGrafter"/>
</dbReference>
<dbReference type="AlphaFoldDB" id="A0A3Q7XMN1"/>
<dbReference type="GO" id="GO:0006879">
    <property type="term" value="P:intracellular iron ion homeostasis"/>
    <property type="evidence" value="ECO:0007669"/>
    <property type="project" value="TreeGrafter"/>
</dbReference>
<name>A0A3Q7XMN1_CICAR</name>
<evidence type="ECO:0000256" key="2">
    <source>
        <dbReference type="ARBA" id="ARBA00022496"/>
    </source>
</evidence>
<dbReference type="GO" id="GO:0004322">
    <property type="term" value="F:ferroxidase activity"/>
    <property type="evidence" value="ECO:0007669"/>
    <property type="project" value="TreeGrafter"/>
</dbReference>
<dbReference type="SMART" id="SM01219">
    <property type="entry name" value="Frataxin_Cyay"/>
    <property type="match status" value="1"/>
</dbReference>
<comment type="similarity">
    <text evidence="1">Belongs to the frataxin family.</text>
</comment>
<dbReference type="PRINTS" id="PR00904">
    <property type="entry name" value="FRATAXIN"/>
</dbReference>
<dbReference type="InterPro" id="IPR020895">
    <property type="entry name" value="Frataxin_CS"/>
</dbReference>
<dbReference type="InterPro" id="IPR002908">
    <property type="entry name" value="Frataxin/CyaY"/>
</dbReference>
<dbReference type="GO" id="GO:0051537">
    <property type="term" value="F:2 iron, 2 sulfur cluster binding"/>
    <property type="evidence" value="ECO:0007669"/>
    <property type="project" value="TreeGrafter"/>
</dbReference>
<dbReference type="GO" id="GO:0034986">
    <property type="term" value="F:iron chaperone activity"/>
    <property type="evidence" value="ECO:0007669"/>
    <property type="project" value="TreeGrafter"/>
</dbReference>
<dbReference type="Proteomes" id="UP000087171">
    <property type="component" value="Chromosome Ca3"/>
</dbReference>
<dbReference type="PROSITE" id="PS50810">
    <property type="entry name" value="FRATAXIN_2"/>
    <property type="match status" value="1"/>
</dbReference>
<keyword evidence="2" id="KW-0813">Transport</keyword>
<evidence type="ECO:0000313" key="5">
    <source>
        <dbReference type="RefSeq" id="XP_027188093.1"/>
    </source>
</evidence>
<dbReference type="InterPro" id="IPR036524">
    <property type="entry name" value="Frataxin/CyaY_sf"/>
</dbReference>
<dbReference type="GO" id="GO:0016226">
    <property type="term" value="P:iron-sulfur cluster assembly"/>
    <property type="evidence" value="ECO:0007669"/>
    <property type="project" value="InterPro"/>
</dbReference>
<dbReference type="GO" id="GO:0006826">
    <property type="term" value="P:iron ion transport"/>
    <property type="evidence" value="ECO:0007669"/>
    <property type="project" value="UniProtKB-KW"/>
</dbReference>
<dbReference type="Pfam" id="PF01491">
    <property type="entry name" value="Frataxin_Cyay"/>
    <property type="match status" value="1"/>
</dbReference>
<evidence type="ECO:0000313" key="4">
    <source>
        <dbReference type="Proteomes" id="UP000087171"/>
    </source>
</evidence>
<keyword evidence="4" id="KW-1185">Reference proteome</keyword>
<dbReference type="STRING" id="3827.A0A3Q7XMN1"/>
<dbReference type="PANTHER" id="PTHR16821">
    <property type="entry name" value="FRATAXIN"/>
    <property type="match status" value="1"/>
</dbReference>